<evidence type="ECO:0000256" key="4">
    <source>
        <dbReference type="ARBA" id="ARBA00022519"/>
    </source>
</evidence>
<keyword evidence="3" id="KW-1003">Cell membrane</keyword>
<dbReference type="InterPro" id="IPR007387">
    <property type="entry name" value="TRAP_DctQ"/>
</dbReference>
<comment type="similarity">
    <text evidence="8 9">Belongs to the TRAP transporter small permease family.</text>
</comment>
<evidence type="ECO:0000256" key="1">
    <source>
        <dbReference type="ARBA" id="ARBA00004429"/>
    </source>
</evidence>
<proteinExistence type="inferred from homology"/>
<keyword evidence="7 9" id="KW-0472">Membrane</keyword>
<dbReference type="Pfam" id="PF04290">
    <property type="entry name" value="DctQ"/>
    <property type="match status" value="1"/>
</dbReference>
<dbReference type="AlphaFoldDB" id="A0A1H5WRM8"/>
<keyword evidence="5 9" id="KW-0812">Transmembrane</keyword>
<keyword evidence="2 9" id="KW-0813">Transport</keyword>
<feature type="transmembrane region" description="Helical" evidence="9">
    <location>
        <begin position="154"/>
        <end position="174"/>
    </location>
</feature>
<name>A0A1H5WRM8_9RHOB</name>
<evidence type="ECO:0000256" key="2">
    <source>
        <dbReference type="ARBA" id="ARBA00022448"/>
    </source>
</evidence>
<dbReference type="GO" id="GO:0005886">
    <property type="term" value="C:plasma membrane"/>
    <property type="evidence" value="ECO:0007669"/>
    <property type="project" value="UniProtKB-SubCell"/>
</dbReference>
<reference evidence="11 12" key="1">
    <citation type="submission" date="2016-10" db="EMBL/GenBank/DDBJ databases">
        <authorList>
            <person name="de Groot N.N."/>
        </authorList>
    </citation>
    <scope>NUCLEOTIDE SEQUENCE [LARGE SCALE GENOMIC DNA]</scope>
    <source>
        <strain evidence="11 12">DSM 26915</strain>
    </source>
</reference>
<evidence type="ECO:0000259" key="10">
    <source>
        <dbReference type="Pfam" id="PF04290"/>
    </source>
</evidence>
<evidence type="ECO:0000256" key="6">
    <source>
        <dbReference type="ARBA" id="ARBA00022989"/>
    </source>
</evidence>
<evidence type="ECO:0000256" key="7">
    <source>
        <dbReference type="ARBA" id="ARBA00023136"/>
    </source>
</evidence>
<dbReference type="PANTHER" id="PTHR35011">
    <property type="entry name" value="2,3-DIKETO-L-GULONATE TRAP TRANSPORTER SMALL PERMEASE PROTEIN YIAM"/>
    <property type="match status" value="1"/>
</dbReference>
<comment type="subunit">
    <text evidence="9">The complex comprises the extracytoplasmic solute receptor protein and the two transmembrane proteins.</text>
</comment>
<keyword evidence="6 9" id="KW-1133">Transmembrane helix</keyword>
<feature type="domain" description="Tripartite ATP-independent periplasmic transporters DctQ component" evidence="10">
    <location>
        <begin position="40"/>
        <end position="172"/>
    </location>
</feature>
<gene>
    <name evidence="11" type="ORF">SAMN04488045_1564</name>
</gene>
<evidence type="ECO:0000256" key="8">
    <source>
        <dbReference type="ARBA" id="ARBA00038436"/>
    </source>
</evidence>
<protein>
    <recommendedName>
        <fullName evidence="9">TRAP transporter small permease protein</fullName>
    </recommendedName>
</protein>
<evidence type="ECO:0000313" key="12">
    <source>
        <dbReference type="Proteomes" id="UP000236752"/>
    </source>
</evidence>
<feature type="transmembrane region" description="Helical" evidence="9">
    <location>
        <begin position="27"/>
        <end position="48"/>
    </location>
</feature>
<evidence type="ECO:0000256" key="9">
    <source>
        <dbReference type="RuleBase" id="RU369079"/>
    </source>
</evidence>
<dbReference type="OrthoDB" id="7843894at2"/>
<dbReference type="RefSeq" id="WP_103909890.1">
    <property type="nucleotide sequence ID" value="NZ_FNUZ01000002.1"/>
</dbReference>
<evidence type="ECO:0000256" key="3">
    <source>
        <dbReference type="ARBA" id="ARBA00022475"/>
    </source>
</evidence>
<comment type="function">
    <text evidence="9">Part of the tripartite ATP-independent periplasmic (TRAP) transport system.</text>
</comment>
<accession>A0A1H5WRM8</accession>
<keyword evidence="4 9" id="KW-0997">Cell inner membrane</keyword>
<sequence>MAGASAVHSDDSLISRLDHSLLRVERVFVLVAGIFAFMLMFLAVISVTGRNLFNEPLRGYVDWIETLMPLIAILGVSYVQREGGHIRMDILIGQLKGRPLWLAEFVTTLAIFLVIAALVYGTWAHFDRSFDLSKPLWSRDSTIDIGLPLWPAKLVVPVAFFVMSLRLILQLIGFGRAFVLGLESPAAVPLVQSVAEQAAQEAEHISGRD</sequence>
<evidence type="ECO:0000256" key="5">
    <source>
        <dbReference type="ARBA" id="ARBA00022692"/>
    </source>
</evidence>
<feature type="transmembrane region" description="Helical" evidence="9">
    <location>
        <begin position="60"/>
        <end position="79"/>
    </location>
</feature>
<keyword evidence="12" id="KW-1185">Reference proteome</keyword>
<organism evidence="11 12">
    <name type="scientific">Thalassococcus halodurans</name>
    <dbReference type="NCBI Taxonomy" id="373675"/>
    <lineage>
        <taxon>Bacteria</taxon>
        <taxon>Pseudomonadati</taxon>
        <taxon>Pseudomonadota</taxon>
        <taxon>Alphaproteobacteria</taxon>
        <taxon>Rhodobacterales</taxon>
        <taxon>Roseobacteraceae</taxon>
        <taxon>Thalassococcus</taxon>
    </lineage>
</organism>
<comment type="subcellular location">
    <subcellularLocation>
        <location evidence="1 9">Cell inner membrane</location>
        <topology evidence="1 9">Multi-pass membrane protein</topology>
    </subcellularLocation>
</comment>
<feature type="transmembrane region" description="Helical" evidence="9">
    <location>
        <begin position="100"/>
        <end position="123"/>
    </location>
</feature>
<evidence type="ECO:0000313" key="11">
    <source>
        <dbReference type="EMBL" id="SEG02162.1"/>
    </source>
</evidence>
<dbReference type="EMBL" id="FNUZ01000002">
    <property type="protein sequence ID" value="SEG02162.1"/>
    <property type="molecule type" value="Genomic_DNA"/>
</dbReference>
<dbReference type="InterPro" id="IPR055348">
    <property type="entry name" value="DctQ"/>
</dbReference>
<dbReference type="Proteomes" id="UP000236752">
    <property type="component" value="Unassembled WGS sequence"/>
</dbReference>
<dbReference type="GO" id="GO:0022857">
    <property type="term" value="F:transmembrane transporter activity"/>
    <property type="evidence" value="ECO:0007669"/>
    <property type="project" value="UniProtKB-UniRule"/>
</dbReference>